<reference evidence="2 3" key="1">
    <citation type="submission" date="2018-08" db="EMBL/GenBank/DDBJ databases">
        <authorList>
            <person name="Washington J.M."/>
            <person name="Garlena R.A."/>
            <person name="Russell D.A."/>
            <person name="Pope W.H."/>
            <person name="Jacobs-Sera D."/>
            <person name="Hatfull G.F."/>
        </authorList>
    </citation>
    <scope>NUCLEOTIDE SEQUENCE [LARGE SCALE GENOMIC DNA]</scope>
</reference>
<accession>A0A386KAK4</accession>
<keyword evidence="3" id="KW-1185">Reference proteome</keyword>
<dbReference type="EMBL" id="MH744423">
    <property type="protein sequence ID" value="AYD82087.1"/>
    <property type="molecule type" value="Genomic_DNA"/>
</dbReference>
<protein>
    <submittedName>
        <fullName evidence="2">Uncharacterized protein</fullName>
    </submittedName>
</protein>
<evidence type="ECO:0000313" key="3">
    <source>
        <dbReference type="Proteomes" id="UP000269292"/>
    </source>
</evidence>
<feature type="compositionally biased region" description="Basic and acidic residues" evidence="1">
    <location>
        <begin position="49"/>
        <end position="58"/>
    </location>
</feature>
<feature type="region of interest" description="Disordered" evidence="1">
    <location>
        <begin position="1"/>
        <end position="98"/>
    </location>
</feature>
<dbReference type="Proteomes" id="UP000269292">
    <property type="component" value="Segment"/>
</dbReference>
<organism evidence="2 3">
    <name type="scientific">Mycobacterium phage Saguaro</name>
    <dbReference type="NCBI Taxonomy" id="2315616"/>
    <lineage>
        <taxon>Viruses</taxon>
        <taxon>Duplodnaviria</taxon>
        <taxon>Heunggongvirae</taxon>
        <taxon>Uroviricota</taxon>
        <taxon>Caudoviricetes</taxon>
        <taxon>Bclasvirinae</taxon>
        <taxon>Saguarovirus</taxon>
        <taxon>Saguarovirus saguaro</taxon>
    </lineage>
</organism>
<gene>
    <name evidence="2" type="primary">72</name>
    <name evidence="2" type="ORF">SEA_SAGUARO_72</name>
</gene>
<sequence length="98" mass="10631">MRAGSPKIARSRRPGARNASLSSRLGGLASFAARGGRATGRSRHGPSIKKPDTYEALRRKGYSKRKAAAISNAQWNGTINHRGRRSRGGRGSRRSMRS</sequence>
<dbReference type="GeneID" id="60321141"/>
<feature type="compositionally biased region" description="Basic residues" evidence="1">
    <location>
        <begin position="81"/>
        <end position="98"/>
    </location>
</feature>
<name>A0A386KAK4_9CAUD</name>
<dbReference type="RefSeq" id="YP_009949735.1">
    <property type="nucleotide sequence ID" value="NC_051583.1"/>
</dbReference>
<dbReference type="KEGG" id="vg:60321141"/>
<proteinExistence type="predicted"/>
<dbReference type="InterPro" id="IPR055642">
    <property type="entry name" value="DUF7218"/>
</dbReference>
<evidence type="ECO:0000256" key="1">
    <source>
        <dbReference type="SAM" id="MobiDB-lite"/>
    </source>
</evidence>
<dbReference type="Pfam" id="PF23855">
    <property type="entry name" value="DUF7218"/>
    <property type="match status" value="1"/>
</dbReference>
<feature type="compositionally biased region" description="Low complexity" evidence="1">
    <location>
        <begin position="19"/>
        <end position="36"/>
    </location>
</feature>
<evidence type="ECO:0000313" key="2">
    <source>
        <dbReference type="EMBL" id="AYD82087.1"/>
    </source>
</evidence>